<dbReference type="OrthoDB" id="5329297at2"/>
<keyword evidence="3" id="KW-1185">Reference proteome</keyword>
<feature type="transmembrane region" description="Helical" evidence="1">
    <location>
        <begin position="12"/>
        <end position="30"/>
    </location>
</feature>
<gene>
    <name evidence="2" type="ORF">CQA53_07190</name>
</gene>
<evidence type="ECO:0000313" key="2">
    <source>
        <dbReference type="EMBL" id="RDU64933.1"/>
    </source>
</evidence>
<reference evidence="2 3" key="1">
    <citation type="submission" date="2018-04" db="EMBL/GenBank/DDBJ databases">
        <title>Novel Campyloabacter and Helicobacter Species and Strains.</title>
        <authorList>
            <person name="Mannion A.J."/>
            <person name="Shen Z."/>
            <person name="Fox J.G."/>
        </authorList>
    </citation>
    <scope>NUCLEOTIDE SEQUENCE [LARGE SCALE GENOMIC DNA]</scope>
    <source>
        <strain evidence="2 3">MIT 17-337</strain>
    </source>
</reference>
<name>A0A3D8IIJ0_9HELI</name>
<evidence type="ECO:0000313" key="3">
    <source>
        <dbReference type="Proteomes" id="UP000256379"/>
    </source>
</evidence>
<dbReference type="EMBL" id="NXLQ01000016">
    <property type="protein sequence ID" value="RDU64933.1"/>
    <property type="molecule type" value="Genomic_DNA"/>
</dbReference>
<comment type="caution">
    <text evidence="2">The sequence shown here is derived from an EMBL/GenBank/DDBJ whole genome shotgun (WGS) entry which is preliminary data.</text>
</comment>
<accession>A0A3D8IIJ0</accession>
<keyword evidence="1" id="KW-1133">Transmembrane helix</keyword>
<dbReference type="AlphaFoldDB" id="A0A3D8IIJ0"/>
<sequence length="74" mass="8870">MRFIKFNFRRVDIFLIPFVGIVIYGQYYFISQNYNESQEKKLEKRLEKLAQECRDGKQGACNEYTLILEKVAPK</sequence>
<keyword evidence="1" id="KW-0812">Transmembrane</keyword>
<protein>
    <submittedName>
        <fullName evidence="2">Uncharacterized protein</fullName>
    </submittedName>
</protein>
<dbReference type="Proteomes" id="UP000256379">
    <property type="component" value="Unassembled WGS sequence"/>
</dbReference>
<keyword evidence="1" id="KW-0472">Membrane</keyword>
<dbReference type="RefSeq" id="WP_115543340.1">
    <property type="nucleotide sequence ID" value="NZ_NXLQ01000016.1"/>
</dbReference>
<proteinExistence type="predicted"/>
<evidence type="ECO:0000256" key="1">
    <source>
        <dbReference type="SAM" id="Phobius"/>
    </source>
</evidence>
<organism evidence="2 3">
    <name type="scientific">Helicobacter didelphidarum</name>
    <dbReference type="NCBI Taxonomy" id="2040648"/>
    <lineage>
        <taxon>Bacteria</taxon>
        <taxon>Pseudomonadati</taxon>
        <taxon>Campylobacterota</taxon>
        <taxon>Epsilonproteobacteria</taxon>
        <taxon>Campylobacterales</taxon>
        <taxon>Helicobacteraceae</taxon>
        <taxon>Helicobacter</taxon>
    </lineage>
</organism>